<sequence length="78" mass="9119">MTEKRAMMPTIRPVESPFLTTREAANYLRVSERTLQNWRYANLGPIYRKHVGIVVYHVDDLLRFSEAGHRSGKAHYDT</sequence>
<dbReference type="InterPro" id="IPR009061">
    <property type="entry name" value="DNA-bd_dom_put_sf"/>
</dbReference>
<dbReference type="EMBL" id="ARYL01000002">
    <property type="protein sequence ID" value="KDA04210.1"/>
    <property type="molecule type" value="Genomic_DNA"/>
</dbReference>
<dbReference type="Gene3D" id="1.10.1660.10">
    <property type="match status" value="1"/>
</dbReference>
<evidence type="ECO:0000313" key="2">
    <source>
        <dbReference type="EMBL" id="KDA04210.1"/>
    </source>
</evidence>
<keyword evidence="3" id="KW-1185">Reference proteome</keyword>
<protein>
    <recommendedName>
        <fullName evidence="1">Helix-turn-helix domain-containing protein</fullName>
    </recommendedName>
</protein>
<dbReference type="RefSeq" id="WP_241766865.1">
    <property type="nucleotide sequence ID" value="NZ_ARYL01000002.1"/>
</dbReference>
<gene>
    <name evidence="2" type="ORF">HOC_02711</name>
</gene>
<dbReference type="InterPro" id="IPR041657">
    <property type="entry name" value="HTH_17"/>
</dbReference>
<evidence type="ECO:0000259" key="1">
    <source>
        <dbReference type="Pfam" id="PF12728"/>
    </source>
</evidence>
<dbReference type="Proteomes" id="UP000024942">
    <property type="component" value="Unassembled WGS sequence"/>
</dbReference>
<accession>A0A059GC80</accession>
<proteinExistence type="predicted"/>
<comment type="caution">
    <text evidence="2">The sequence shown here is derived from an EMBL/GenBank/DDBJ whole genome shotgun (WGS) entry which is preliminary data.</text>
</comment>
<dbReference type="PATRIC" id="fig|1280953.3.peg.546"/>
<dbReference type="AlphaFoldDB" id="A0A059GC80"/>
<reference evidence="2 3" key="1">
    <citation type="journal article" date="2014" name="Antonie Van Leeuwenhoek">
        <title>Hyphomonas beringensis sp. nov. and Hyphomonas chukchiensis sp. nov., isolated from surface seawater of the Bering Sea and Chukchi Sea.</title>
        <authorList>
            <person name="Li C."/>
            <person name="Lai Q."/>
            <person name="Li G."/>
            <person name="Dong C."/>
            <person name="Wang J."/>
            <person name="Liao Y."/>
            <person name="Shao Z."/>
        </authorList>
    </citation>
    <scope>NUCLEOTIDE SEQUENCE [LARGE SCALE GENOMIC DNA]</scope>
    <source>
        <strain evidence="2 3">SCH89</strain>
    </source>
</reference>
<dbReference type="eggNOG" id="COG3311">
    <property type="taxonomic scope" value="Bacteria"/>
</dbReference>
<dbReference type="SUPFAM" id="SSF46955">
    <property type="entry name" value="Putative DNA-binding domain"/>
    <property type="match status" value="1"/>
</dbReference>
<feature type="domain" description="Helix-turn-helix" evidence="1">
    <location>
        <begin position="18"/>
        <end position="66"/>
    </location>
</feature>
<dbReference type="Pfam" id="PF12728">
    <property type="entry name" value="HTH_17"/>
    <property type="match status" value="1"/>
</dbReference>
<evidence type="ECO:0000313" key="3">
    <source>
        <dbReference type="Proteomes" id="UP000024942"/>
    </source>
</evidence>
<dbReference type="STRING" id="1280953.HOC_02711"/>
<organism evidence="2 3">
    <name type="scientific">Hyphomonas oceanitis SCH89</name>
    <dbReference type="NCBI Taxonomy" id="1280953"/>
    <lineage>
        <taxon>Bacteria</taxon>
        <taxon>Pseudomonadati</taxon>
        <taxon>Pseudomonadota</taxon>
        <taxon>Alphaproteobacteria</taxon>
        <taxon>Hyphomonadales</taxon>
        <taxon>Hyphomonadaceae</taxon>
        <taxon>Hyphomonas</taxon>
    </lineage>
</organism>
<name>A0A059GC80_9PROT</name>